<evidence type="ECO:0000313" key="3">
    <source>
        <dbReference type="Proteomes" id="UP000678499"/>
    </source>
</evidence>
<organism evidence="2">
    <name type="scientific">Notodromas monacha</name>
    <dbReference type="NCBI Taxonomy" id="399045"/>
    <lineage>
        <taxon>Eukaryota</taxon>
        <taxon>Metazoa</taxon>
        <taxon>Ecdysozoa</taxon>
        <taxon>Arthropoda</taxon>
        <taxon>Crustacea</taxon>
        <taxon>Oligostraca</taxon>
        <taxon>Ostracoda</taxon>
        <taxon>Podocopa</taxon>
        <taxon>Podocopida</taxon>
        <taxon>Cypridocopina</taxon>
        <taxon>Cypridoidea</taxon>
        <taxon>Cyprididae</taxon>
        <taxon>Notodromas</taxon>
    </lineage>
</organism>
<sequence length="297" mass="33302">MGFGDDRHQEHMMHAGAAWLLIVAAIASVTADYIPLPTSSGHRASTAQLYSWPDLLGASIIVDDYCGNLANCSPDGVNYDNVISSACVTGMWLFYEEYDFGANALGAMEYAYGTNFCFNLNFVNDAASSMRYVGNREDYMANGITVYQYRSFKGMEYFSQYDVPVFPMNIRWWPPSAIISGNLSWTLYEFPYFEGRSVCLHARTDYNFPTLFLDDMAGISLPRLGSMSKGCQPRRTQVNLYPSQRSKGMPRRSSSPVSRIDGQRRSHPVLGSGSHSRRFNRTSVGRFVAPARRTTSF</sequence>
<gene>
    <name evidence="2" type="ORF">NMOB1V02_LOCUS6207</name>
</gene>
<reference evidence="2" key="1">
    <citation type="submission" date="2020-11" db="EMBL/GenBank/DDBJ databases">
        <authorList>
            <person name="Tran Van P."/>
        </authorList>
    </citation>
    <scope>NUCLEOTIDE SEQUENCE</scope>
</reference>
<dbReference type="EMBL" id="OA883289">
    <property type="protein sequence ID" value="CAD7278507.1"/>
    <property type="molecule type" value="Genomic_DNA"/>
</dbReference>
<keyword evidence="3" id="KW-1185">Reference proteome</keyword>
<dbReference type="EMBL" id="CAJPEX010001252">
    <property type="protein sequence ID" value="CAG0918659.1"/>
    <property type="molecule type" value="Genomic_DNA"/>
</dbReference>
<dbReference type="OrthoDB" id="6381640at2759"/>
<dbReference type="AlphaFoldDB" id="A0A7R9BNA4"/>
<proteinExistence type="predicted"/>
<feature type="compositionally biased region" description="Polar residues" evidence="1">
    <location>
        <begin position="234"/>
        <end position="257"/>
    </location>
</feature>
<accession>A0A7R9BNA4</accession>
<protein>
    <submittedName>
        <fullName evidence="2">Uncharacterized protein</fullName>
    </submittedName>
</protein>
<name>A0A7R9BNA4_9CRUS</name>
<dbReference type="Proteomes" id="UP000678499">
    <property type="component" value="Unassembled WGS sequence"/>
</dbReference>
<evidence type="ECO:0000313" key="2">
    <source>
        <dbReference type="EMBL" id="CAD7278507.1"/>
    </source>
</evidence>
<dbReference type="SUPFAM" id="SSF49695">
    <property type="entry name" value="gamma-Crystallin-like"/>
    <property type="match status" value="1"/>
</dbReference>
<dbReference type="InterPro" id="IPR011024">
    <property type="entry name" value="G_crystallin-like"/>
</dbReference>
<evidence type="ECO:0000256" key="1">
    <source>
        <dbReference type="SAM" id="MobiDB-lite"/>
    </source>
</evidence>
<feature type="region of interest" description="Disordered" evidence="1">
    <location>
        <begin position="229"/>
        <end position="285"/>
    </location>
</feature>